<feature type="active site" description="Proton donor" evidence="4">
    <location>
        <position position="105"/>
    </location>
</feature>
<dbReference type="InterPro" id="IPR006096">
    <property type="entry name" value="Glu/Leu/Phe/Val/Trp_DH_C"/>
</dbReference>
<dbReference type="InterPro" id="IPR014362">
    <property type="entry name" value="Glu_DH"/>
</dbReference>
<dbReference type="CDD" id="cd01076">
    <property type="entry name" value="NAD_bind_1_Glu_DH"/>
    <property type="match status" value="1"/>
</dbReference>
<gene>
    <name evidence="9" type="ORF">UT77_C0020G0004</name>
</gene>
<feature type="site" description="Important for catalysis" evidence="6">
    <location>
        <position position="145"/>
    </location>
</feature>
<dbReference type="InterPro" id="IPR033524">
    <property type="entry name" value="Glu/Leu/Phe/Val_DH_AS"/>
</dbReference>
<dbReference type="GO" id="GO:0000166">
    <property type="term" value="F:nucleotide binding"/>
    <property type="evidence" value="ECO:0007669"/>
    <property type="project" value="UniProtKB-KW"/>
</dbReference>
<feature type="binding site" evidence="5">
    <location>
        <position position="93"/>
    </location>
    <ligand>
        <name>substrate</name>
    </ligand>
</feature>
<dbReference type="SMART" id="SM00839">
    <property type="entry name" value="ELFV_dehydrog"/>
    <property type="match status" value="1"/>
</dbReference>
<feature type="binding site" evidence="5">
    <location>
        <position position="189"/>
    </location>
    <ligand>
        <name>NAD(+)</name>
        <dbReference type="ChEBI" id="CHEBI:57540"/>
    </ligand>
</feature>
<evidence type="ECO:0000256" key="1">
    <source>
        <dbReference type="ARBA" id="ARBA00006382"/>
    </source>
</evidence>
<dbReference type="PATRIC" id="fig|1618431.3.peg.1347"/>
<evidence type="ECO:0000256" key="7">
    <source>
        <dbReference type="RuleBase" id="RU004417"/>
    </source>
</evidence>
<dbReference type="Proteomes" id="UP000034881">
    <property type="component" value="Unassembled WGS sequence"/>
</dbReference>
<evidence type="ECO:0000313" key="10">
    <source>
        <dbReference type="Proteomes" id="UP000034881"/>
    </source>
</evidence>
<evidence type="ECO:0000259" key="8">
    <source>
        <dbReference type="SMART" id="SM00839"/>
    </source>
</evidence>
<dbReference type="Gene3D" id="3.40.50.10860">
    <property type="entry name" value="Leucine Dehydrogenase, chain A, domain 1"/>
    <property type="match status" value="1"/>
</dbReference>
<comment type="caution">
    <text evidence="9">The sequence shown here is derived from an EMBL/GenBank/DDBJ whole genome shotgun (WGS) entry which is preliminary data.</text>
</comment>
<sequence length="421" mass="46349">MSPNTPFQNYLKNLEKAAKILGLEEKYYQALKIPYRIIEKKIKIATDQGEEKEFNAYRVQFNNARGPYKGGIRFHPQADIEEVKALAAAMAIKTAVVNIPLGGAKGGVKINPKDFSETDIEKVARAWAREFSPYIGKDKDIPAPDIYTNPQIMAYMLDEFEKIVGHSEPGMITGKPLELGGSQGRNQATAQGGVYVLEELIKVLGLKLEGLKIVVQGFGNAGYYVAILLYNLGCKIIAVSDSQGGIFKADGLNPEEVNRTKMEQGSVINFQKQGIEKISNNEILELECDVLVPSALDNVIAKDNADKIKAKIVLELANGPTAPEADEVLFKKGLIVLPDVLANAGGVVVSYFEWVQNNSGFYWSEKEVLEKLQPIMVGAFKKVWNLSKEKNISLREAAFALAIGRIVKAMELRGTTDLRDP</sequence>
<dbReference type="Pfam" id="PF02812">
    <property type="entry name" value="ELFV_dehydrog_N"/>
    <property type="match status" value="1"/>
</dbReference>
<dbReference type="Gene3D" id="3.40.50.720">
    <property type="entry name" value="NAD(P)-binding Rossmann-like Domain"/>
    <property type="match status" value="1"/>
</dbReference>
<keyword evidence="5" id="KW-0547">Nucleotide-binding</keyword>
<dbReference type="GO" id="GO:0006538">
    <property type="term" value="P:L-glutamate catabolic process"/>
    <property type="evidence" value="ECO:0007669"/>
    <property type="project" value="TreeGrafter"/>
</dbReference>
<dbReference type="Pfam" id="PF00208">
    <property type="entry name" value="ELFV_dehydrog"/>
    <property type="match status" value="1"/>
</dbReference>
<feature type="binding site" evidence="5">
    <location>
        <position position="220"/>
    </location>
    <ligand>
        <name>NAD(+)</name>
        <dbReference type="ChEBI" id="CHEBI:57540"/>
    </ligand>
</feature>
<evidence type="ECO:0000313" key="9">
    <source>
        <dbReference type="EMBL" id="KKR40617.1"/>
    </source>
</evidence>
<dbReference type="PANTHER" id="PTHR11606">
    <property type="entry name" value="GLUTAMATE DEHYDROGENASE"/>
    <property type="match status" value="1"/>
</dbReference>
<dbReference type="PRINTS" id="PR00082">
    <property type="entry name" value="GLFDHDRGNASE"/>
</dbReference>
<evidence type="ECO:0000256" key="5">
    <source>
        <dbReference type="PIRSR" id="PIRSR000185-2"/>
    </source>
</evidence>
<dbReference type="PIRSF" id="PIRSF000185">
    <property type="entry name" value="Glu_DH"/>
    <property type="match status" value="1"/>
</dbReference>
<feature type="domain" description="Glutamate/phenylalanine/leucine/valine/L-tryptophan dehydrogenase C-terminal" evidence="8">
    <location>
        <begin position="182"/>
        <end position="414"/>
    </location>
</feature>
<keyword evidence="5" id="KW-0520">NAD</keyword>
<protein>
    <recommendedName>
        <fullName evidence="3">Glutamate dehydrogenase</fullName>
    </recommendedName>
</protein>
<comment type="similarity">
    <text evidence="1 3 7">Belongs to the Glu/Leu/Phe/Val dehydrogenases family.</text>
</comment>
<keyword evidence="2 3" id="KW-0560">Oxidoreductase</keyword>
<proteinExistence type="inferred from homology"/>
<dbReference type="InterPro" id="IPR036291">
    <property type="entry name" value="NAD(P)-bd_dom_sf"/>
</dbReference>
<dbReference type="InterPro" id="IPR006097">
    <property type="entry name" value="Glu/Leu/Phe/Val/Trp_DH_dimer"/>
</dbReference>
<dbReference type="InterPro" id="IPR006095">
    <property type="entry name" value="Glu/Leu/Phe/Val/Trp_DH"/>
</dbReference>
<evidence type="ECO:0000256" key="6">
    <source>
        <dbReference type="PIRSR" id="PIRSR000185-3"/>
    </source>
</evidence>
<feature type="binding site" evidence="5">
    <location>
        <position position="69"/>
    </location>
    <ligand>
        <name>substrate</name>
    </ligand>
</feature>
<dbReference type="EMBL" id="LBYB01000020">
    <property type="protein sequence ID" value="KKR40617.1"/>
    <property type="molecule type" value="Genomic_DNA"/>
</dbReference>
<dbReference type="SUPFAM" id="SSF51735">
    <property type="entry name" value="NAD(P)-binding Rossmann-fold domains"/>
    <property type="match status" value="1"/>
</dbReference>
<feature type="binding site" evidence="5">
    <location>
        <position position="350"/>
    </location>
    <ligand>
        <name>substrate</name>
    </ligand>
</feature>
<dbReference type="PANTHER" id="PTHR11606:SF13">
    <property type="entry name" value="GLUTAMATE DEHYDROGENASE 1, MITOCHONDRIAL"/>
    <property type="match status" value="1"/>
</dbReference>
<evidence type="ECO:0000256" key="4">
    <source>
        <dbReference type="PIRSR" id="PIRSR000185-1"/>
    </source>
</evidence>
<dbReference type="GO" id="GO:0004352">
    <property type="term" value="F:glutamate dehydrogenase (NAD+) activity"/>
    <property type="evidence" value="ECO:0007669"/>
    <property type="project" value="TreeGrafter"/>
</dbReference>
<dbReference type="PROSITE" id="PS00074">
    <property type="entry name" value="GLFV_DEHYDROGENASE"/>
    <property type="match status" value="1"/>
</dbReference>
<evidence type="ECO:0000256" key="3">
    <source>
        <dbReference type="PIRNR" id="PIRNR000185"/>
    </source>
</evidence>
<accession>A0A0G0TS01</accession>
<dbReference type="SUPFAM" id="SSF53223">
    <property type="entry name" value="Aminoacid dehydrogenase-like, N-terminal domain"/>
    <property type="match status" value="1"/>
</dbReference>
<evidence type="ECO:0000256" key="2">
    <source>
        <dbReference type="ARBA" id="ARBA00023002"/>
    </source>
</evidence>
<dbReference type="InterPro" id="IPR046346">
    <property type="entry name" value="Aminoacid_DH-like_N_sf"/>
</dbReference>
<dbReference type="AlphaFoldDB" id="A0A0G0TS01"/>
<dbReference type="InterPro" id="IPR033922">
    <property type="entry name" value="NAD_bind_Glu_DH"/>
</dbReference>
<reference evidence="9 10" key="1">
    <citation type="journal article" date="2015" name="Nature">
        <title>rRNA introns, odd ribosomes, and small enigmatic genomes across a large radiation of phyla.</title>
        <authorList>
            <person name="Brown C.T."/>
            <person name="Hug L.A."/>
            <person name="Thomas B.C."/>
            <person name="Sharon I."/>
            <person name="Castelle C.J."/>
            <person name="Singh A."/>
            <person name="Wilkins M.J."/>
            <person name="Williams K.H."/>
            <person name="Banfield J.F."/>
        </authorList>
    </citation>
    <scope>NUCLEOTIDE SEQUENCE [LARGE SCALE GENOMIC DNA]</scope>
</reference>
<name>A0A0G0TS01_9BACT</name>
<organism evidence="9 10">
    <name type="scientific">Candidatus Daviesbacteria bacterium GW2011_GWC2_40_12</name>
    <dbReference type="NCBI Taxonomy" id="1618431"/>
    <lineage>
        <taxon>Bacteria</taxon>
        <taxon>Candidatus Daviesiibacteriota</taxon>
    </lineage>
</organism>